<dbReference type="InterPro" id="IPR033428">
    <property type="entry name" value="DUF5118"/>
</dbReference>
<dbReference type="PANTHER" id="PTHR38478">
    <property type="entry name" value="PEPTIDASE M1A AND M12B"/>
    <property type="match status" value="1"/>
</dbReference>
<accession>C1ADR7</accession>
<evidence type="ECO:0000256" key="1">
    <source>
        <dbReference type="SAM" id="MobiDB-lite"/>
    </source>
</evidence>
<evidence type="ECO:0000313" key="6">
    <source>
        <dbReference type="EMBL" id="BAH40644.1"/>
    </source>
</evidence>
<dbReference type="PANTHER" id="PTHR38478:SF1">
    <property type="entry name" value="ZINC DEPENDENT METALLOPROTEASE DOMAIN LIPOPROTEIN"/>
    <property type="match status" value="1"/>
</dbReference>
<dbReference type="InterPro" id="IPR024079">
    <property type="entry name" value="MetalloPept_cat_dom_sf"/>
</dbReference>
<dbReference type="STRING" id="379066.GAU_3602"/>
<sequence>MRYSPSPLASVGLATAGLLLGACAPKPTPAPAPAPAASRPAGATTPAPGGAPSAQPAGGAAGGGQDPQPRAYNAVITSRAVTKSGVFKVHQVGSRLYFEIPRAELGKDYVVVTTLAGTPDEIGLRGTQGGNNVVRFERRDHRIYVREASFRDMIADTAASQRLAAELIGVTKILAALNVEAYGPDSAAVVEVTRMFTGGVPEYSALGRRAQVDAARSYIERFAAYSRNVNVTAVQSFTPQGAAPAGGGGPPGAANPNAPSTEKYTFSIAKLPEQPMMPRMHDERVGYGTVVQRDFSGATQRVETRRYISRWRLECSDRKVGNLCVPKKPITYYLDPATPAWIKPWIRKGIEAWVPAFEAAGFHQGIVAAEAPANDPDFSGEDATVSMVRWLPSATENAVGPSLKDPRTGEILDADVQTYLNVMNLTRAWYFTQVAPLDPRAQKLPFPDTLAGRLLEYVTAHEVGHTLGFPHNFKASSMYPLDSVRSKTWVAKMGHTPTLMDYSRYNYVAQPEDGIALDDLIPKVGPYDIYAVKWGYSPIAGARTPDDERRQLDQWARMQDTIPWYRFSGDAGGVDPAEQSEAVGDADAVRATALGIKNLKRVMGFLESATAWKEGDTYDNLEELYGRTVNQWATELGHVARIVGSEYRHEKVVGQVGPIWRNVEPARQKEAVQFLLDNAYVTPTWLLDENILRKVEPSGSLNRVGAAQARSLTAMLANDRLVRMVELEARASTRRDVYPVAELLTDLRRGLWKETATGAPIDAFRRRLQRVYLEQMAAKINPPTPAAGGQGGQGGGFGGQAPVSPADIRPIIKSEMRALDAQLAAAIGRTSDRMSKAHLEDARDQIKTMLDPKN</sequence>
<dbReference type="Pfam" id="PF17148">
    <property type="entry name" value="DUF5117"/>
    <property type="match status" value="1"/>
</dbReference>
<feature type="chain" id="PRO_5002904698" description="DUF5117 domain-containing protein" evidence="2">
    <location>
        <begin position="25"/>
        <end position="854"/>
    </location>
</feature>
<evidence type="ECO:0008006" key="8">
    <source>
        <dbReference type="Google" id="ProtNLM"/>
    </source>
</evidence>
<dbReference type="InterPro" id="IPR034032">
    <property type="entry name" value="Zn_MMP-like_bac"/>
</dbReference>
<dbReference type="SUPFAM" id="SSF55486">
    <property type="entry name" value="Metalloproteases ('zincins'), catalytic domain"/>
    <property type="match status" value="1"/>
</dbReference>
<reference evidence="7" key="1">
    <citation type="submission" date="2006-03" db="EMBL/GenBank/DDBJ databases">
        <title>Complete genome sequence of Gemmatimonas aurantiaca T-27 that represents a novel phylum Gemmatimonadetes.</title>
        <authorList>
            <person name="Takasaki K."/>
            <person name="Ichikawa N."/>
            <person name="Miura H."/>
            <person name="Matsushita S."/>
            <person name="Watanabe Y."/>
            <person name="Oguchi A."/>
            <person name="Ankai A."/>
            <person name="Yashiro I."/>
            <person name="Takahashi M."/>
            <person name="Terui Y."/>
            <person name="Fukui S."/>
            <person name="Yokoyama H."/>
            <person name="Tanikawa S."/>
            <person name="Hanada S."/>
            <person name="Kamagata Y."/>
            <person name="Fujita N."/>
        </authorList>
    </citation>
    <scope>NUCLEOTIDE SEQUENCE [LARGE SCALE GENOMIC DNA]</scope>
    <source>
        <strain evidence="7">T-27 / DSM 14586 / JCM 11422 / NBRC 100505</strain>
    </source>
</reference>
<evidence type="ECO:0000259" key="3">
    <source>
        <dbReference type="Pfam" id="PF16313"/>
    </source>
</evidence>
<dbReference type="PROSITE" id="PS51257">
    <property type="entry name" value="PROKAR_LIPOPROTEIN"/>
    <property type="match status" value="1"/>
</dbReference>
<dbReference type="Pfam" id="PF16313">
    <property type="entry name" value="DUF4953"/>
    <property type="match status" value="1"/>
</dbReference>
<dbReference type="Pfam" id="PF17162">
    <property type="entry name" value="DUF5118"/>
    <property type="match status" value="1"/>
</dbReference>
<name>C1ADR7_GEMAT</name>
<dbReference type="Proteomes" id="UP000002209">
    <property type="component" value="Chromosome"/>
</dbReference>
<feature type="domain" description="DUF5117" evidence="4">
    <location>
        <begin position="126"/>
        <end position="315"/>
    </location>
</feature>
<dbReference type="HOGENOM" id="CLU_008630_1_0_0"/>
<protein>
    <recommendedName>
        <fullName evidence="8">DUF5117 domain-containing protein</fullName>
    </recommendedName>
</protein>
<dbReference type="GO" id="GO:0008237">
    <property type="term" value="F:metallopeptidase activity"/>
    <property type="evidence" value="ECO:0007669"/>
    <property type="project" value="InterPro"/>
</dbReference>
<evidence type="ECO:0000256" key="2">
    <source>
        <dbReference type="SAM" id="SignalP"/>
    </source>
</evidence>
<dbReference type="KEGG" id="gau:GAU_3602"/>
<gene>
    <name evidence="6" type="ordered locus">GAU_3602</name>
</gene>
<dbReference type="InterPro" id="IPR033413">
    <property type="entry name" value="DUF5117"/>
</dbReference>
<evidence type="ECO:0000313" key="7">
    <source>
        <dbReference type="Proteomes" id="UP000002209"/>
    </source>
</evidence>
<feature type="compositionally biased region" description="Low complexity" evidence="1">
    <location>
        <begin position="35"/>
        <end position="58"/>
    </location>
</feature>
<feature type="signal peptide" evidence="2">
    <location>
        <begin position="1"/>
        <end position="24"/>
    </location>
</feature>
<feature type="compositionally biased region" description="Gly residues" evidence="1">
    <location>
        <begin position="788"/>
        <end position="799"/>
    </location>
</feature>
<dbReference type="EMBL" id="AP009153">
    <property type="protein sequence ID" value="BAH40644.1"/>
    <property type="molecule type" value="Genomic_DNA"/>
</dbReference>
<dbReference type="InterPro" id="IPR032534">
    <property type="entry name" value="EcxA_zinc-bd"/>
</dbReference>
<dbReference type="Gene3D" id="3.40.390.10">
    <property type="entry name" value="Collagenase (Catalytic Domain)"/>
    <property type="match status" value="1"/>
</dbReference>
<keyword evidence="2" id="KW-0732">Signal</keyword>
<proteinExistence type="predicted"/>
<dbReference type="AlphaFoldDB" id="C1ADR7"/>
<dbReference type="eggNOG" id="COG5549">
    <property type="taxonomic scope" value="Bacteria"/>
</dbReference>
<dbReference type="RefSeq" id="WP_015895413.1">
    <property type="nucleotide sequence ID" value="NC_012489.1"/>
</dbReference>
<evidence type="ECO:0000259" key="5">
    <source>
        <dbReference type="Pfam" id="PF17162"/>
    </source>
</evidence>
<organism evidence="6 7">
    <name type="scientific">Gemmatimonas aurantiaca (strain DSM 14586 / JCM 11422 / NBRC 100505 / T-27)</name>
    <dbReference type="NCBI Taxonomy" id="379066"/>
    <lineage>
        <taxon>Bacteria</taxon>
        <taxon>Pseudomonadati</taxon>
        <taxon>Gemmatimonadota</taxon>
        <taxon>Gemmatimonadia</taxon>
        <taxon>Gemmatimonadales</taxon>
        <taxon>Gemmatimonadaceae</taxon>
        <taxon>Gemmatimonas</taxon>
    </lineage>
</organism>
<dbReference type="CDD" id="cd04276">
    <property type="entry name" value="ZnMc_MMP_like_2"/>
    <property type="match status" value="1"/>
</dbReference>
<keyword evidence="7" id="KW-1185">Reference proteome</keyword>
<feature type="region of interest" description="Disordered" evidence="1">
    <location>
        <begin position="26"/>
        <end position="70"/>
    </location>
</feature>
<feature type="region of interest" description="Disordered" evidence="1">
    <location>
        <begin position="782"/>
        <end position="805"/>
    </location>
</feature>
<evidence type="ECO:0000259" key="4">
    <source>
        <dbReference type="Pfam" id="PF17148"/>
    </source>
</evidence>
<feature type="domain" description="EcxA zinc-binding" evidence="3">
    <location>
        <begin position="444"/>
        <end position="756"/>
    </location>
</feature>
<feature type="domain" description="DUF5118" evidence="5">
    <location>
        <begin position="69"/>
        <end position="118"/>
    </location>
</feature>